<evidence type="ECO:0008006" key="10">
    <source>
        <dbReference type="Google" id="ProtNLM"/>
    </source>
</evidence>
<dbReference type="PANTHER" id="PTHR15706:SF2">
    <property type="entry name" value="SH3 AND PX DOMAIN-CONTAINING PROTEIN 2A"/>
    <property type="match status" value="1"/>
</dbReference>
<dbReference type="GO" id="GO:1902494">
    <property type="term" value="C:catalytic complex"/>
    <property type="evidence" value="ECO:0007669"/>
    <property type="project" value="UniProtKB-ARBA"/>
</dbReference>
<feature type="region of interest" description="Disordered" evidence="4">
    <location>
        <begin position="255"/>
        <end position="317"/>
    </location>
</feature>
<evidence type="ECO:0000313" key="9">
    <source>
        <dbReference type="Proteomes" id="UP000242146"/>
    </source>
</evidence>
<feature type="region of interest" description="Disordered" evidence="4">
    <location>
        <begin position="105"/>
        <end position="143"/>
    </location>
</feature>
<sequence>MIHTKEKVKVPRSLRTARLSVVKNKISTPVGIPTHHQAVLATPKKVIKALYDYQAQSPMELSFMRGDFFHVTGRENDSHWYEACNPITNSRGVVPVSYFQVLEKNGRSNDQPPSPQQQHQPPMPLPQAQQPQPQAQPSQAAKALQEFDDYQLPGKKMAPLYGVVLYDFHAERSDELEAKSGEPIIVIAQSNQEWFVAKPIGRLGGPGLIPVSFVEIRDAVTGQTIMNVDDLMQSPTIPKVEEWKKMTQGYDTASISLDDNHVPRSHSSSGSSFDSQRQHQRQPQPNPSTSNSQYPPHHHGHYEEPPHPHQTKPSSSEPLVVAAHMDSYIVESDQYWFIVYARLNNGKHRILYRLYEDFYDFQVNLLHEFPSEAGKEDGERILPYMPGPLTQVSEDVTLERQRDLDKYCQELLTLPSYISHNNLVQQQLFGIHEGDVETDQDPRQDAPKSTTPAAVVPPTIAEHPQESQPMTAQNTQSSVNSNSTIKVKIIHQDEIIAIKVPTNSTLSSLCAKIYDRLGKELPLRYRSETTKERLPLATDVDMEEAFAMAIQVGKLTVYAED</sequence>
<evidence type="ECO:0000256" key="4">
    <source>
        <dbReference type="SAM" id="MobiDB-lite"/>
    </source>
</evidence>
<dbReference type="SMART" id="SM00326">
    <property type="entry name" value="SH3"/>
    <property type="match status" value="2"/>
</dbReference>
<dbReference type="InterPro" id="IPR036871">
    <property type="entry name" value="PX_dom_sf"/>
</dbReference>
<dbReference type="OrthoDB" id="548867at2759"/>
<evidence type="ECO:0000256" key="3">
    <source>
        <dbReference type="PROSITE-ProRule" id="PRU00192"/>
    </source>
</evidence>
<keyword evidence="1 3" id="KW-0728">SH3 domain</keyword>
<dbReference type="InterPro" id="IPR035549">
    <property type="entry name" value="Bem1/Scd2_SH3_2"/>
</dbReference>
<evidence type="ECO:0000259" key="5">
    <source>
        <dbReference type="PROSITE" id="PS50002"/>
    </source>
</evidence>
<keyword evidence="9" id="KW-1185">Reference proteome</keyword>
<dbReference type="Pfam" id="PF00564">
    <property type="entry name" value="PB1"/>
    <property type="match status" value="1"/>
</dbReference>
<dbReference type="InterPro" id="IPR036028">
    <property type="entry name" value="SH3-like_dom_sf"/>
</dbReference>
<dbReference type="Pfam" id="PF00018">
    <property type="entry name" value="SH3_1"/>
    <property type="match status" value="2"/>
</dbReference>
<feature type="domain" description="PB1" evidence="7">
    <location>
        <begin position="484"/>
        <end position="560"/>
    </location>
</feature>
<feature type="domain" description="SH3" evidence="5">
    <location>
        <begin position="42"/>
        <end position="104"/>
    </location>
</feature>
<dbReference type="InterPro" id="IPR035550">
    <property type="entry name" value="Bem1/Scd2_PX"/>
</dbReference>
<dbReference type="CDD" id="cd11878">
    <property type="entry name" value="SH3_Bem1p_1"/>
    <property type="match status" value="1"/>
</dbReference>
<evidence type="ECO:0000256" key="2">
    <source>
        <dbReference type="ARBA" id="ARBA00022737"/>
    </source>
</evidence>
<dbReference type="PANTHER" id="PTHR15706">
    <property type="entry name" value="SH3 MULTIPLE DOMAIN"/>
    <property type="match status" value="1"/>
</dbReference>
<dbReference type="Gene3D" id="2.30.30.40">
    <property type="entry name" value="SH3 Domains"/>
    <property type="match status" value="2"/>
</dbReference>
<dbReference type="PROSITE" id="PS51745">
    <property type="entry name" value="PB1"/>
    <property type="match status" value="1"/>
</dbReference>
<dbReference type="Gene3D" id="3.30.1520.10">
    <property type="entry name" value="Phox-like domain"/>
    <property type="match status" value="1"/>
</dbReference>
<accession>A0A1X2GF56</accession>
<dbReference type="Proteomes" id="UP000242146">
    <property type="component" value="Unassembled WGS sequence"/>
</dbReference>
<dbReference type="PROSITE" id="PS50195">
    <property type="entry name" value="PX"/>
    <property type="match status" value="1"/>
</dbReference>
<evidence type="ECO:0000313" key="8">
    <source>
        <dbReference type="EMBL" id="ORX52380.1"/>
    </source>
</evidence>
<dbReference type="InterPro" id="IPR001683">
    <property type="entry name" value="PX_dom"/>
</dbReference>
<dbReference type="SUPFAM" id="SSF50044">
    <property type="entry name" value="SH3-domain"/>
    <property type="match status" value="2"/>
</dbReference>
<feature type="domain" description="PX" evidence="6">
    <location>
        <begin position="315"/>
        <end position="435"/>
    </location>
</feature>
<gene>
    <name evidence="8" type="ORF">DM01DRAFT_1336750</name>
</gene>
<dbReference type="InterPro" id="IPR000270">
    <property type="entry name" value="PB1_dom"/>
</dbReference>
<reference evidence="8 9" key="1">
    <citation type="submission" date="2016-07" db="EMBL/GenBank/DDBJ databases">
        <title>Pervasive Adenine N6-methylation of Active Genes in Fungi.</title>
        <authorList>
            <consortium name="DOE Joint Genome Institute"/>
            <person name="Mondo S.J."/>
            <person name="Dannebaum R.O."/>
            <person name="Kuo R.C."/>
            <person name="Labutti K."/>
            <person name="Haridas S."/>
            <person name="Kuo A."/>
            <person name="Salamov A."/>
            <person name="Ahrendt S.R."/>
            <person name="Lipzen A."/>
            <person name="Sullivan W."/>
            <person name="Andreopoulos W.B."/>
            <person name="Clum A."/>
            <person name="Lindquist E."/>
            <person name="Daum C."/>
            <person name="Ramamoorthy G.K."/>
            <person name="Gryganskyi A."/>
            <person name="Culley D."/>
            <person name="Magnuson J.K."/>
            <person name="James T.Y."/>
            <person name="O'Malley M.A."/>
            <person name="Stajich J.E."/>
            <person name="Spatafora J.W."/>
            <person name="Visel A."/>
            <person name="Grigoriev I.V."/>
        </authorList>
    </citation>
    <scope>NUCLEOTIDE SEQUENCE [LARGE SCALE GENOMIC DNA]</scope>
    <source>
        <strain evidence="8 9">NRRL 3301</strain>
    </source>
</reference>
<dbReference type="CDD" id="cd11879">
    <property type="entry name" value="SH3_Bem1p_2"/>
    <property type="match status" value="1"/>
</dbReference>
<dbReference type="GO" id="GO:0035091">
    <property type="term" value="F:phosphatidylinositol binding"/>
    <property type="evidence" value="ECO:0007669"/>
    <property type="project" value="InterPro"/>
</dbReference>
<dbReference type="SUPFAM" id="SSF64268">
    <property type="entry name" value="PX domain"/>
    <property type="match status" value="1"/>
</dbReference>
<dbReference type="STRING" id="101127.A0A1X2GF56"/>
<evidence type="ECO:0000259" key="6">
    <source>
        <dbReference type="PROSITE" id="PS50195"/>
    </source>
</evidence>
<feature type="compositionally biased region" description="Low complexity" evidence="4">
    <location>
        <begin position="116"/>
        <end position="143"/>
    </location>
</feature>
<dbReference type="EMBL" id="MCGT01000018">
    <property type="protein sequence ID" value="ORX52380.1"/>
    <property type="molecule type" value="Genomic_DNA"/>
</dbReference>
<dbReference type="Pfam" id="PF00787">
    <property type="entry name" value="PX"/>
    <property type="match status" value="1"/>
</dbReference>
<name>A0A1X2GF56_9FUNG</name>
<comment type="caution">
    <text evidence="8">The sequence shown here is derived from an EMBL/GenBank/DDBJ whole genome shotgun (WGS) entry which is preliminary data.</text>
</comment>
<dbReference type="SMART" id="SM00666">
    <property type="entry name" value="PB1"/>
    <property type="match status" value="1"/>
</dbReference>
<dbReference type="InterPro" id="IPR051228">
    <property type="entry name" value="NADPH_Oxidase/PX-Domain"/>
</dbReference>
<feature type="compositionally biased region" description="Low complexity" evidence="4">
    <location>
        <begin position="265"/>
        <end position="275"/>
    </location>
</feature>
<dbReference type="FunFam" id="2.30.30.40:FF:000093">
    <property type="entry name" value="Protein kinase activator Bem1"/>
    <property type="match status" value="1"/>
</dbReference>
<dbReference type="GO" id="GO:0005938">
    <property type="term" value="C:cell cortex"/>
    <property type="evidence" value="ECO:0007669"/>
    <property type="project" value="UniProtKB-ARBA"/>
</dbReference>
<dbReference type="InterPro" id="IPR053793">
    <property type="entry name" value="PB1-like"/>
</dbReference>
<feature type="domain" description="SH3" evidence="5">
    <location>
        <begin position="157"/>
        <end position="219"/>
    </location>
</feature>
<protein>
    <recommendedName>
        <fullName evidence="10">Phox-like protein</fullName>
    </recommendedName>
</protein>
<dbReference type="CDD" id="cd06890">
    <property type="entry name" value="PX_Bem1p"/>
    <property type="match status" value="1"/>
</dbReference>
<dbReference type="InterPro" id="IPR001452">
    <property type="entry name" value="SH3_domain"/>
</dbReference>
<keyword evidence="2" id="KW-0677">Repeat</keyword>
<dbReference type="Gene3D" id="3.10.20.90">
    <property type="entry name" value="Phosphatidylinositol 3-kinase Catalytic Subunit, Chain A, domain 1"/>
    <property type="match status" value="1"/>
</dbReference>
<organism evidence="8 9">
    <name type="scientific">Hesseltinella vesiculosa</name>
    <dbReference type="NCBI Taxonomy" id="101127"/>
    <lineage>
        <taxon>Eukaryota</taxon>
        <taxon>Fungi</taxon>
        <taxon>Fungi incertae sedis</taxon>
        <taxon>Mucoromycota</taxon>
        <taxon>Mucoromycotina</taxon>
        <taxon>Mucoromycetes</taxon>
        <taxon>Mucorales</taxon>
        <taxon>Cunninghamellaceae</taxon>
        <taxon>Hesseltinella</taxon>
    </lineage>
</organism>
<dbReference type="SUPFAM" id="SSF54277">
    <property type="entry name" value="CAD &amp; PB1 domains"/>
    <property type="match status" value="1"/>
</dbReference>
<dbReference type="InterPro" id="IPR035548">
    <property type="entry name" value="Bem1/Scd2_SH3_1"/>
</dbReference>
<dbReference type="GO" id="GO:0030427">
    <property type="term" value="C:site of polarized growth"/>
    <property type="evidence" value="ECO:0007669"/>
    <property type="project" value="UniProtKB-ARBA"/>
</dbReference>
<dbReference type="PROSITE" id="PS50002">
    <property type="entry name" value="SH3"/>
    <property type="match status" value="2"/>
</dbReference>
<dbReference type="GO" id="GO:0060090">
    <property type="term" value="F:molecular adaptor activity"/>
    <property type="evidence" value="ECO:0007669"/>
    <property type="project" value="UniProtKB-ARBA"/>
</dbReference>
<evidence type="ECO:0000259" key="7">
    <source>
        <dbReference type="PROSITE" id="PS51745"/>
    </source>
</evidence>
<dbReference type="AlphaFoldDB" id="A0A1X2GF56"/>
<dbReference type="SMART" id="SM00312">
    <property type="entry name" value="PX"/>
    <property type="match status" value="1"/>
</dbReference>
<proteinExistence type="predicted"/>
<evidence type="ECO:0000256" key="1">
    <source>
        <dbReference type="ARBA" id="ARBA00022443"/>
    </source>
</evidence>